<dbReference type="AlphaFoldDB" id="A0A0F7RTN6"/>
<feature type="region of interest" description="Disordered" evidence="1">
    <location>
        <begin position="1"/>
        <end position="67"/>
    </location>
</feature>
<name>A0A0F7RTN6_9BASI</name>
<feature type="compositionally biased region" description="Low complexity" evidence="1">
    <location>
        <begin position="57"/>
        <end position="67"/>
    </location>
</feature>
<reference evidence="3" key="1">
    <citation type="submission" date="2014-06" db="EMBL/GenBank/DDBJ databases">
        <authorList>
            <person name="Berkman P.J."/>
        </authorList>
    </citation>
    <scope>NUCLEOTIDE SEQUENCE [LARGE SCALE GENOMIC DNA]</scope>
</reference>
<evidence type="ECO:0000256" key="1">
    <source>
        <dbReference type="SAM" id="MobiDB-lite"/>
    </source>
</evidence>
<gene>
    <name evidence="2" type="primary">SSCI37490.1</name>
</gene>
<evidence type="ECO:0000313" key="3">
    <source>
        <dbReference type="Proteomes" id="UP000242770"/>
    </source>
</evidence>
<dbReference type="Proteomes" id="UP000242770">
    <property type="component" value="Unassembled WGS sequence"/>
</dbReference>
<keyword evidence="3" id="KW-1185">Reference proteome</keyword>
<accession>A0A0F7RTN6</accession>
<sequence>MGPSRHTRAAAAASAGASSSRNDESASSSPSKTPVRSTPYARTPTKPASSSALTLDPSTPTSRTSSPMMLREIFSMISPFRGLSRARRSAAFGAADEDDTDQDISTAAVDQHLGQSPKLENVQETVDADDADDRMIEDVEQGIAVADTSLVAGCTAKITTLGRQLARHTWSSSSIRECSIQRSSVDT</sequence>
<proteinExistence type="predicted"/>
<organism evidence="2 3">
    <name type="scientific">Sporisorium scitamineum</name>
    <dbReference type="NCBI Taxonomy" id="49012"/>
    <lineage>
        <taxon>Eukaryota</taxon>
        <taxon>Fungi</taxon>
        <taxon>Dikarya</taxon>
        <taxon>Basidiomycota</taxon>
        <taxon>Ustilaginomycotina</taxon>
        <taxon>Ustilaginomycetes</taxon>
        <taxon>Ustilaginales</taxon>
        <taxon>Ustilaginaceae</taxon>
        <taxon>Sporisorium</taxon>
    </lineage>
</organism>
<dbReference type="EMBL" id="CCFA01002139">
    <property type="protein sequence ID" value="CDS00181.1"/>
    <property type="molecule type" value="Genomic_DNA"/>
</dbReference>
<evidence type="ECO:0000313" key="2">
    <source>
        <dbReference type="EMBL" id="CDS00181.1"/>
    </source>
</evidence>
<protein>
    <submittedName>
        <fullName evidence="2">Uncharacterized protein</fullName>
    </submittedName>
</protein>
<feature type="compositionally biased region" description="Low complexity" evidence="1">
    <location>
        <begin position="9"/>
        <end position="31"/>
    </location>
</feature>